<dbReference type="PANTHER" id="PTHR48079:SF6">
    <property type="entry name" value="NAD(P)-BINDING DOMAIN-CONTAINING PROTEIN-RELATED"/>
    <property type="match status" value="1"/>
</dbReference>
<dbReference type="InterPro" id="IPR051783">
    <property type="entry name" value="NAD(P)-dependent_oxidoreduct"/>
</dbReference>
<feature type="domain" description="NAD-dependent epimerase/dehydratase" evidence="1">
    <location>
        <begin position="8"/>
        <end position="205"/>
    </location>
</feature>
<dbReference type="GO" id="GO:0005737">
    <property type="term" value="C:cytoplasm"/>
    <property type="evidence" value="ECO:0007669"/>
    <property type="project" value="TreeGrafter"/>
</dbReference>
<dbReference type="SUPFAM" id="SSF51735">
    <property type="entry name" value="NAD(P)-binding Rossmann-fold domains"/>
    <property type="match status" value="1"/>
</dbReference>
<dbReference type="EMBL" id="UGHJ01000001">
    <property type="protein sequence ID" value="STO68066.1"/>
    <property type="molecule type" value="Genomic_DNA"/>
</dbReference>
<reference evidence="2 3" key="1">
    <citation type="submission" date="2018-06" db="EMBL/GenBank/DDBJ databases">
        <authorList>
            <consortium name="Pathogen Informatics"/>
            <person name="Doyle S."/>
        </authorList>
    </citation>
    <scope>NUCLEOTIDE SEQUENCE [LARGE SCALE GENOMIC DNA]</scope>
    <source>
        <strain evidence="2 3">NCTC8540</strain>
    </source>
</reference>
<dbReference type="PANTHER" id="PTHR48079">
    <property type="entry name" value="PROTEIN YEEZ"/>
    <property type="match status" value="1"/>
</dbReference>
<name>A0AB38H9Y6_9PAST</name>
<dbReference type="AlphaFoldDB" id="A0AB38H9Y6"/>
<evidence type="ECO:0000259" key="1">
    <source>
        <dbReference type="Pfam" id="PF01370"/>
    </source>
</evidence>
<dbReference type="Pfam" id="PF01370">
    <property type="entry name" value="Epimerase"/>
    <property type="match status" value="1"/>
</dbReference>
<dbReference type="InterPro" id="IPR001509">
    <property type="entry name" value="Epimerase_deHydtase"/>
</dbReference>
<dbReference type="InterPro" id="IPR036291">
    <property type="entry name" value="NAD(P)-bd_dom_sf"/>
</dbReference>
<dbReference type="GO" id="GO:0004029">
    <property type="term" value="F:aldehyde dehydrogenase (NAD+) activity"/>
    <property type="evidence" value="ECO:0007669"/>
    <property type="project" value="TreeGrafter"/>
</dbReference>
<accession>A0AB38H9Y6</accession>
<dbReference type="CDD" id="cd05266">
    <property type="entry name" value="SDR_a4"/>
    <property type="match status" value="1"/>
</dbReference>
<organism evidence="2 3">
    <name type="scientific">Canicola haemoglobinophilus</name>
    <dbReference type="NCBI Taxonomy" id="733"/>
    <lineage>
        <taxon>Bacteria</taxon>
        <taxon>Pseudomonadati</taxon>
        <taxon>Pseudomonadota</taxon>
        <taxon>Gammaproteobacteria</taxon>
        <taxon>Pasteurellales</taxon>
        <taxon>Pasteurellaceae</taxon>
        <taxon>Canicola</taxon>
    </lineage>
</organism>
<evidence type="ECO:0000313" key="2">
    <source>
        <dbReference type="EMBL" id="STO68066.1"/>
    </source>
</evidence>
<sequence length="276" mass="31577">MKSVSIVGLGWLGLPLARHLKNLGWEVKGTKRTHEGVEQMRLIRLETYHLELTPDINADPDDLTELLSVDALVINIPPSQYFFHLQHYVQGVKNLVNEALLHGIQHIIFISSTSVFPDISAEFDEESHFEPQSEMSKALLEIEQWLFELKDVDCDIIRFGGLIGADRHPVYSLAGKTELSVGNTPINLVHIDDCARAIQLLLETPSYQRLYHLVAPQHPTRAEYYTQIAEKLELEPLHFICSEQDPQRIILADKICQELGFVYQYPEPYLMLPTRK</sequence>
<proteinExistence type="predicted"/>
<protein>
    <submittedName>
        <fullName evidence="2">NAD-dependent epimerase/dehydratase</fullName>
    </submittedName>
</protein>
<comment type="caution">
    <text evidence="2">The sequence shown here is derived from an EMBL/GenBank/DDBJ whole genome shotgun (WGS) entry which is preliminary data.</text>
</comment>
<evidence type="ECO:0000313" key="3">
    <source>
        <dbReference type="Proteomes" id="UP000254496"/>
    </source>
</evidence>
<gene>
    <name evidence="2" type="primary">yeeZ</name>
    <name evidence="2" type="ORF">NCTC8540_00549</name>
</gene>
<dbReference type="Gene3D" id="3.40.50.720">
    <property type="entry name" value="NAD(P)-binding Rossmann-like Domain"/>
    <property type="match status" value="1"/>
</dbReference>
<dbReference type="Proteomes" id="UP000254496">
    <property type="component" value="Unassembled WGS sequence"/>
</dbReference>
<dbReference type="RefSeq" id="WP_115072687.1">
    <property type="nucleotide sequence ID" value="NZ_UGHE01000002.1"/>
</dbReference>